<accession>A0A8K0XNM3</accession>
<evidence type="ECO:0000313" key="6">
    <source>
        <dbReference type="Proteomes" id="UP000813824"/>
    </source>
</evidence>
<dbReference type="SUPFAM" id="SSF46785">
    <property type="entry name" value="Winged helix' DNA-binding domain"/>
    <property type="match status" value="1"/>
</dbReference>
<dbReference type="InterPro" id="IPR036390">
    <property type="entry name" value="WH_DNA-bd_sf"/>
</dbReference>
<dbReference type="GO" id="GO:0045727">
    <property type="term" value="P:positive regulation of translation"/>
    <property type="evidence" value="ECO:0007669"/>
    <property type="project" value="TreeGrafter"/>
</dbReference>
<gene>
    <name evidence="5" type="ORF">BXZ70DRAFT_1009366</name>
</gene>
<feature type="compositionally biased region" description="Gly residues" evidence="3">
    <location>
        <begin position="929"/>
        <end position="948"/>
    </location>
</feature>
<dbReference type="PANTHER" id="PTHR22792">
    <property type="entry name" value="LUPUS LA PROTEIN-RELATED"/>
    <property type="match status" value="1"/>
</dbReference>
<evidence type="ECO:0000313" key="5">
    <source>
        <dbReference type="EMBL" id="KAH8097043.1"/>
    </source>
</evidence>
<feature type="compositionally biased region" description="Polar residues" evidence="3">
    <location>
        <begin position="71"/>
        <end position="112"/>
    </location>
</feature>
<feature type="compositionally biased region" description="Low complexity" evidence="3">
    <location>
        <begin position="43"/>
        <end position="53"/>
    </location>
</feature>
<evidence type="ECO:0000256" key="3">
    <source>
        <dbReference type="SAM" id="MobiDB-lite"/>
    </source>
</evidence>
<feature type="region of interest" description="Disordered" evidence="3">
    <location>
        <begin position="533"/>
        <end position="590"/>
    </location>
</feature>
<dbReference type="InterPro" id="IPR036388">
    <property type="entry name" value="WH-like_DNA-bd_sf"/>
</dbReference>
<feature type="region of interest" description="Disordered" evidence="3">
    <location>
        <begin position="658"/>
        <end position="740"/>
    </location>
</feature>
<dbReference type="GO" id="GO:0003723">
    <property type="term" value="F:RNA binding"/>
    <property type="evidence" value="ECO:0007669"/>
    <property type="project" value="UniProtKB-UniRule"/>
</dbReference>
<feature type="compositionally biased region" description="Low complexity" evidence="3">
    <location>
        <begin position="205"/>
        <end position="218"/>
    </location>
</feature>
<feature type="compositionally biased region" description="Low complexity" evidence="3">
    <location>
        <begin position="398"/>
        <end position="407"/>
    </location>
</feature>
<evidence type="ECO:0000259" key="4">
    <source>
        <dbReference type="PROSITE" id="PS50961"/>
    </source>
</evidence>
<sequence>MVSPAPSTAQKPPAVSYADRAKKARNINSQNPLATRPQPPPVSVTSPITPTPTALASPTVPPITSEHISKSGPSIKTKQQVTQSPPLAQSPPNANPPVSNYAEDSSSLSTPLTVAEGPLNGSTVPVVNVWNLRKEQMAQARATTQVHTGPSTTRSLGSQEVGSAEASTSTSNGPQSGATSIQRSSINGNTDVRHGKLLTPAPQASQTSVSTTIDDTSSWPTVGMSATQALSPNTQSNDKTGLGEERDEYQRGGEDDRNGVNPTVKKSEKPKWVPIPAEELQAAADANRPRSFQRSGVQSRSRSSHQHNSGKVPQGSKPASGSASNTGSVSGRNSQGQSRTHSAAGTPQSHSNSVSQSRAESRVGSVQSSPRQSSTRGGGRRLLDEPSAAKLGAEPVGSRNRSSRSSRAPSPHIAGRIHRPSEETLHVVTSFTPPLGVMDHIRSHPDVFYPAPPPLSASSSQPHSYHSTHASNSPSLGSYPLPVPPPNLYASPTPSYAGPPAYPMYPPYPYPHYGQPQPYMSWAPTSHGQPPTLYADPSHYHHSRSPSQQSGYSPALLGGPAVHLASHPEGIPPPTMMSRPPPPGQSEPVAGYREVGFFLPSPTAHTVAAEGSDPDTSRGPQAKELSFGTIKPIIANRTPSPPPQVTSHSEEINAEATNLNSQVQDAPQKVEQDGDKTFPMFSIGFPAGEAGPSRIRSKTHPKSTNSSHERGNTAPAKLEASQSRDSQGATVDSREAVEKVKDAEGAVTQVIDLTDSVTTPAWEFGTTRRSAEDTKPDGLPHLNGFPVHQPHPGGSLANNAPIYPSQTMPPMIPPAQFIPRMQIPPLPVVALNGPPPTHSPSISYPVSAGSVVSPSDEHRASDEWEVKNYGFGFGRGGGTGPLPTPAMGRADREFASREFGGKPRRGGYGGSAYERGERGGYSGRRARGANGGFSGRGYGGRNARGGYQGQSPRPPFSISQQPVGVPPDANFYTPPPQGTTYFHPLGYEYAPYPYVPVPPPMAPSTSSQSSIPVPTPQTSLSFPLDPTRYYLLGQLEYYLSAQNLAQDFYLRQRMDSRGWISIPLIASFNRIKQLTTDLQLVRDVLTLSHIVEVREDSVRVHSWQQYVLPDATPSAVEEDITYQSYAHPEFEEAVSTTSDGAEESASHDDGEEDISEEEVVFVMGK</sequence>
<name>A0A8K0XNM3_9AGAR</name>
<dbReference type="SMART" id="SM00715">
    <property type="entry name" value="LA"/>
    <property type="match status" value="1"/>
</dbReference>
<organism evidence="5 6">
    <name type="scientific">Cristinia sonorae</name>
    <dbReference type="NCBI Taxonomy" id="1940300"/>
    <lineage>
        <taxon>Eukaryota</taxon>
        <taxon>Fungi</taxon>
        <taxon>Dikarya</taxon>
        <taxon>Basidiomycota</taxon>
        <taxon>Agaricomycotina</taxon>
        <taxon>Agaricomycetes</taxon>
        <taxon>Agaricomycetidae</taxon>
        <taxon>Agaricales</taxon>
        <taxon>Pleurotineae</taxon>
        <taxon>Stephanosporaceae</taxon>
        <taxon>Cristinia</taxon>
    </lineage>
</organism>
<dbReference type="InterPro" id="IPR006630">
    <property type="entry name" value="La_HTH"/>
</dbReference>
<reference evidence="5" key="1">
    <citation type="journal article" date="2021" name="New Phytol.">
        <title>Evolutionary innovations through gain and loss of genes in the ectomycorrhizal Boletales.</title>
        <authorList>
            <person name="Wu G."/>
            <person name="Miyauchi S."/>
            <person name="Morin E."/>
            <person name="Kuo A."/>
            <person name="Drula E."/>
            <person name="Varga T."/>
            <person name="Kohler A."/>
            <person name="Feng B."/>
            <person name="Cao Y."/>
            <person name="Lipzen A."/>
            <person name="Daum C."/>
            <person name="Hundley H."/>
            <person name="Pangilinan J."/>
            <person name="Johnson J."/>
            <person name="Barry K."/>
            <person name="LaButti K."/>
            <person name="Ng V."/>
            <person name="Ahrendt S."/>
            <person name="Min B."/>
            <person name="Choi I.G."/>
            <person name="Park H."/>
            <person name="Plett J.M."/>
            <person name="Magnuson J."/>
            <person name="Spatafora J.W."/>
            <person name="Nagy L.G."/>
            <person name="Henrissat B."/>
            <person name="Grigoriev I.V."/>
            <person name="Yang Z.L."/>
            <person name="Xu J."/>
            <person name="Martin F.M."/>
        </authorList>
    </citation>
    <scope>NUCLEOTIDE SEQUENCE</scope>
    <source>
        <strain evidence="5">KKN 215</strain>
    </source>
</reference>
<feature type="region of interest" description="Disordered" evidence="3">
    <location>
        <begin position="452"/>
        <end position="479"/>
    </location>
</feature>
<feature type="compositionally biased region" description="Low complexity" evidence="3">
    <location>
        <begin position="456"/>
        <end position="467"/>
    </location>
</feature>
<feature type="region of interest" description="Disordered" evidence="3">
    <location>
        <begin position="895"/>
        <end position="962"/>
    </location>
</feature>
<dbReference type="PROSITE" id="PS50961">
    <property type="entry name" value="HTH_LA"/>
    <property type="match status" value="1"/>
</dbReference>
<feature type="region of interest" description="Disordered" evidence="3">
    <location>
        <begin position="1131"/>
        <end position="1157"/>
    </location>
</feature>
<dbReference type="CDD" id="cd07323">
    <property type="entry name" value="LAM"/>
    <property type="match status" value="1"/>
</dbReference>
<feature type="compositionally biased region" description="Low complexity" evidence="3">
    <location>
        <begin position="290"/>
        <end position="309"/>
    </location>
</feature>
<feature type="compositionally biased region" description="Polar residues" evidence="3">
    <location>
        <begin position="141"/>
        <end position="190"/>
    </location>
</feature>
<feature type="compositionally biased region" description="Polar residues" evidence="3">
    <location>
        <begin position="317"/>
        <end position="375"/>
    </location>
</feature>
<dbReference type="Proteomes" id="UP000813824">
    <property type="component" value="Unassembled WGS sequence"/>
</dbReference>
<evidence type="ECO:0000256" key="2">
    <source>
        <dbReference type="PROSITE-ProRule" id="PRU00332"/>
    </source>
</evidence>
<dbReference type="InterPro" id="IPR045180">
    <property type="entry name" value="La_dom_prot"/>
</dbReference>
<dbReference type="GO" id="GO:0010494">
    <property type="term" value="C:cytoplasmic stress granule"/>
    <property type="evidence" value="ECO:0007669"/>
    <property type="project" value="TreeGrafter"/>
</dbReference>
<comment type="caution">
    <text evidence="5">The sequence shown here is derived from an EMBL/GenBank/DDBJ whole genome shotgun (WGS) entry which is preliminary data.</text>
</comment>
<keyword evidence="1 2" id="KW-0694">RNA-binding</keyword>
<feature type="compositionally biased region" description="Polar residues" evidence="3">
    <location>
        <begin position="224"/>
        <end position="239"/>
    </location>
</feature>
<feature type="region of interest" description="Disordered" evidence="3">
    <location>
        <begin position="137"/>
        <end position="421"/>
    </location>
</feature>
<feature type="domain" description="HTH La-type RNA-binding" evidence="4">
    <location>
        <begin position="1021"/>
        <end position="1110"/>
    </location>
</feature>
<feature type="compositionally biased region" description="Basic and acidic residues" evidence="3">
    <location>
        <begin position="241"/>
        <end position="258"/>
    </location>
</feature>
<dbReference type="Pfam" id="PF05383">
    <property type="entry name" value="La"/>
    <property type="match status" value="1"/>
</dbReference>
<dbReference type="Gene3D" id="1.10.10.10">
    <property type="entry name" value="Winged helix-like DNA-binding domain superfamily/Winged helix DNA-binding domain"/>
    <property type="match status" value="1"/>
</dbReference>
<dbReference type="AlphaFoldDB" id="A0A8K0XNM3"/>
<dbReference type="GO" id="GO:0005829">
    <property type="term" value="C:cytosol"/>
    <property type="evidence" value="ECO:0007669"/>
    <property type="project" value="TreeGrafter"/>
</dbReference>
<feature type="compositionally biased region" description="Polar residues" evidence="3">
    <location>
        <begin position="720"/>
        <end position="730"/>
    </location>
</feature>
<dbReference type="EMBL" id="JAEVFJ010000021">
    <property type="protein sequence ID" value="KAH8097043.1"/>
    <property type="molecule type" value="Genomic_DNA"/>
</dbReference>
<keyword evidence="6" id="KW-1185">Reference proteome</keyword>
<feature type="compositionally biased region" description="Pro residues" evidence="3">
    <location>
        <begin position="570"/>
        <end position="585"/>
    </location>
</feature>
<proteinExistence type="predicted"/>
<feature type="region of interest" description="Disordered" evidence="3">
    <location>
        <begin position="1"/>
        <end position="123"/>
    </location>
</feature>
<feature type="compositionally biased region" description="Polar residues" evidence="3">
    <location>
        <begin position="1"/>
        <end position="10"/>
    </location>
</feature>
<dbReference type="OrthoDB" id="340227at2759"/>
<dbReference type="PANTHER" id="PTHR22792:SF132">
    <property type="entry name" value="LA-RELATED PROTEIN 1"/>
    <property type="match status" value="1"/>
</dbReference>
<protein>
    <recommendedName>
        <fullName evidence="4">HTH La-type RNA-binding domain-containing protein</fullName>
    </recommendedName>
</protein>
<evidence type="ECO:0000256" key="1">
    <source>
        <dbReference type="ARBA" id="ARBA00022884"/>
    </source>
</evidence>